<feature type="region of interest" description="Disordered" evidence="1">
    <location>
        <begin position="464"/>
        <end position="491"/>
    </location>
</feature>
<feature type="compositionally biased region" description="Polar residues" evidence="1">
    <location>
        <begin position="478"/>
        <end position="487"/>
    </location>
</feature>
<feature type="region of interest" description="Disordered" evidence="1">
    <location>
        <begin position="144"/>
        <end position="168"/>
    </location>
</feature>
<organism evidence="3 4">
    <name type="scientific">Oculimacula yallundae</name>
    <dbReference type="NCBI Taxonomy" id="86028"/>
    <lineage>
        <taxon>Eukaryota</taxon>
        <taxon>Fungi</taxon>
        <taxon>Dikarya</taxon>
        <taxon>Ascomycota</taxon>
        <taxon>Pezizomycotina</taxon>
        <taxon>Leotiomycetes</taxon>
        <taxon>Helotiales</taxon>
        <taxon>Ploettnerulaceae</taxon>
        <taxon>Oculimacula</taxon>
    </lineage>
</organism>
<feature type="domain" description="Bacteriophage T5 Orf172 DNA-binding" evidence="2">
    <location>
        <begin position="522"/>
        <end position="619"/>
    </location>
</feature>
<feature type="compositionally biased region" description="Polar residues" evidence="1">
    <location>
        <begin position="341"/>
        <end position="355"/>
    </location>
</feature>
<sequence>MSSFSAFKTGFKAALKVPKDTRKPRSRRQVLTFNEALEDLKTSQTGFVICAAFRSFGRCRKEIPLLDSKFLANLDHMDFSDVQAPIKLMPLMLCSTHWGKTIYHNALFLDWLSVYGSKQDYPQFENIVVDYQSAIMIHTRESSSPDMAISPRSISEGQERPISTPNTINRDQNYLETVDKVGQVQMNSDHEARSLPEIELDYAAPNLPEISVLVGMESYASIELGVASLEILYQETLRCVAMTSDGWRCPTLIPREEQLRAQELLSSHATAGKEIDIELSRLVLCPGHAVGELPRLYAEKWAEFSKQRLSKTEAMSKFNAEFWMSVQFFSSFEKRDDNTFRGISSNRPRSASHTSSRSRDAYDFGSIKDSGRSSCTTEGLSPWGSATQNFKYTFSARPHSSETGFEQPSSSDPSSHFEGIERQPQLVPGLGSIFAQAVAKSPHLNTIGSSTSQNVSKEAISLEHNTKAQDAQAKIPTEQPSSHGTFQKTRRVVSQDEIDKALIEEMRGTPSKGGFVHIFESPSKKLCKIGRAISSFTRAQQAQAECQLQDLDHIPVTSAFTMFPSQVTKLVHLELQNFRIQLNCENQHHPRCDGRLVQSEHQEWFDVTSTVAMQSVFLWCKVANLAYTTDGKVKPGWAEKLTLLPKPSSVETSLLQAINDGGTVLDIESYHHERRKRYEGWLNGKSA</sequence>
<proteinExistence type="predicted"/>
<dbReference type="EMBL" id="JAZHXI010000003">
    <property type="protein sequence ID" value="KAL2073076.1"/>
    <property type="molecule type" value="Genomic_DNA"/>
</dbReference>
<evidence type="ECO:0000313" key="4">
    <source>
        <dbReference type="Proteomes" id="UP001595075"/>
    </source>
</evidence>
<feature type="region of interest" description="Disordered" evidence="1">
    <location>
        <begin position="340"/>
        <end position="380"/>
    </location>
</feature>
<feature type="compositionally biased region" description="Polar residues" evidence="1">
    <location>
        <begin position="152"/>
        <end position="168"/>
    </location>
</feature>
<reference evidence="3 4" key="1">
    <citation type="journal article" date="2024" name="Commun. Biol.">
        <title>Comparative genomic analysis of thermophilic fungi reveals convergent evolutionary adaptations and gene losses.</title>
        <authorList>
            <person name="Steindorff A.S."/>
            <person name="Aguilar-Pontes M.V."/>
            <person name="Robinson A.J."/>
            <person name="Andreopoulos B."/>
            <person name="LaButti K."/>
            <person name="Kuo A."/>
            <person name="Mondo S."/>
            <person name="Riley R."/>
            <person name="Otillar R."/>
            <person name="Haridas S."/>
            <person name="Lipzen A."/>
            <person name="Grimwood J."/>
            <person name="Schmutz J."/>
            <person name="Clum A."/>
            <person name="Reid I.D."/>
            <person name="Moisan M.C."/>
            <person name="Butler G."/>
            <person name="Nguyen T.T.M."/>
            <person name="Dewar K."/>
            <person name="Conant G."/>
            <person name="Drula E."/>
            <person name="Henrissat B."/>
            <person name="Hansel C."/>
            <person name="Singer S."/>
            <person name="Hutchinson M.I."/>
            <person name="de Vries R.P."/>
            <person name="Natvig D.O."/>
            <person name="Powell A.J."/>
            <person name="Tsang A."/>
            <person name="Grigoriev I.V."/>
        </authorList>
    </citation>
    <scope>NUCLEOTIDE SEQUENCE [LARGE SCALE GENOMIC DNA]</scope>
    <source>
        <strain evidence="3 4">CBS 494.80</strain>
    </source>
</reference>
<feature type="region of interest" description="Disordered" evidence="1">
    <location>
        <begin position="397"/>
        <end position="418"/>
    </location>
</feature>
<evidence type="ECO:0000259" key="2">
    <source>
        <dbReference type="Pfam" id="PF10544"/>
    </source>
</evidence>
<gene>
    <name evidence="3" type="ORF">VTL71DRAFT_10400</name>
</gene>
<accession>A0ABR4CSZ5</accession>
<feature type="compositionally biased region" description="Polar residues" evidence="1">
    <location>
        <begin position="401"/>
        <end position="414"/>
    </location>
</feature>
<evidence type="ECO:0000313" key="3">
    <source>
        <dbReference type="EMBL" id="KAL2073076.1"/>
    </source>
</evidence>
<evidence type="ECO:0000256" key="1">
    <source>
        <dbReference type="SAM" id="MobiDB-lite"/>
    </source>
</evidence>
<dbReference type="InterPro" id="IPR018306">
    <property type="entry name" value="Phage_T5_Orf172_DNA-bd"/>
</dbReference>
<keyword evidence="4" id="KW-1185">Reference proteome</keyword>
<name>A0ABR4CSZ5_9HELO</name>
<dbReference type="Pfam" id="PF10544">
    <property type="entry name" value="T5orf172"/>
    <property type="match status" value="1"/>
</dbReference>
<protein>
    <recommendedName>
        <fullName evidence="2">Bacteriophage T5 Orf172 DNA-binding domain-containing protein</fullName>
    </recommendedName>
</protein>
<comment type="caution">
    <text evidence="3">The sequence shown here is derived from an EMBL/GenBank/DDBJ whole genome shotgun (WGS) entry which is preliminary data.</text>
</comment>
<dbReference type="Proteomes" id="UP001595075">
    <property type="component" value="Unassembled WGS sequence"/>
</dbReference>